<keyword evidence="5" id="KW-1185">Reference proteome</keyword>
<dbReference type="Proteomes" id="UP000245667">
    <property type="component" value="Unassembled WGS sequence"/>
</dbReference>
<evidence type="ECO:0000313" key="2">
    <source>
        <dbReference type="EMBL" id="MBD1261372.1"/>
    </source>
</evidence>
<dbReference type="Pfam" id="PF23296">
    <property type="entry name" value="DUF7079"/>
    <property type="match status" value="1"/>
</dbReference>
<proteinExistence type="predicted"/>
<reference evidence="3 4" key="1">
    <citation type="submission" date="2018-05" db="EMBL/GenBank/DDBJ databases">
        <title>Genomic Encyclopedia of Archaeal and Bacterial Type Strains, Phase II (KMG-II): from individual species to whole genera.</title>
        <authorList>
            <person name="Goeker M."/>
        </authorList>
    </citation>
    <scope>NUCLEOTIDE SEQUENCE [LARGE SCALE GENOMIC DNA]</scope>
    <source>
        <strain evidence="3 4">DSM 23514</strain>
    </source>
</reference>
<dbReference type="EMBL" id="QGGQ01000006">
    <property type="protein sequence ID" value="PWK22705.1"/>
    <property type="molecule type" value="Genomic_DNA"/>
</dbReference>
<organism evidence="3 4">
    <name type="scientific">Maribacter polysiphoniae</name>
    <dbReference type="NCBI Taxonomy" id="429344"/>
    <lineage>
        <taxon>Bacteria</taxon>
        <taxon>Pseudomonadati</taxon>
        <taxon>Bacteroidota</taxon>
        <taxon>Flavobacteriia</taxon>
        <taxon>Flavobacteriales</taxon>
        <taxon>Flavobacteriaceae</taxon>
        <taxon>Maribacter</taxon>
    </lineage>
</organism>
<evidence type="ECO:0000313" key="5">
    <source>
        <dbReference type="Proteomes" id="UP000651837"/>
    </source>
</evidence>
<protein>
    <recommendedName>
        <fullName evidence="1">DUF7079 domain-containing protein</fullName>
    </recommendedName>
</protein>
<dbReference type="EMBL" id="JACWLN010000005">
    <property type="protein sequence ID" value="MBD1261372.1"/>
    <property type="molecule type" value="Genomic_DNA"/>
</dbReference>
<name>A0A316DXS1_9FLAO</name>
<dbReference type="AlphaFoldDB" id="A0A316DXS1"/>
<evidence type="ECO:0000313" key="3">
    <source>
        <dbReference type="EMBL" id="PWK22705.1"/>
    </source>
</evidence>
<evidence type="ECO:0000313" key="4">
    <source>
        <dbReference type="Proteomes" id="UP000245667"/>
    </source>
</evidence>
<dbReference type="Proteomes" id="UP000651837">
    <property type="component" value="Unassembled WGS sequence"/>
</dbReference>
<dbReference type="OrthoDB" id="8684941at2"/>
<gene>
    <name evidence="2" type="ORF">HZY62_12275</name>
    <name evidence="3" type="ORF">LX92_02641</name>
</gene>
<accession>A0A316DXS1</accession>
<comment type="caution">
    <text evidence="3">The sequence shown here is derived from an EMBL/GenBank/DDBJ whole genome shotgun (WGS) entry which is preliminary data.</text>
</comment>
<evidence type="ECO:0000259" key="1">
    <source>
        <dbReference type="Pfam" id="PF23296"/>
    </source>
</evidence>
<dbReference type="InterPro" id="IPR055507">
    <property type="entry name" value="DUF7079"/>
</dbReference>
<sequence length="134" mass="16509">MTLNKTIERRKPIWNVISEFYLDTELQEADYDRISKTLMASGFDIEELKAMDLYEVFPVLKENLLSAAGVWNGFDENWLHEACEKVYLKRKNRFFRWKIMCYNRFLYWMRKDHWIEMENRIKMRDYNSNRCTNP</sequence>
<dbReference type="RefSeq" id="WP_109651354.1">
    <property type="nucleotide sequence ID" value="NZ_JACWLN010000005.1"/>
</dbReference>
<reference evidence="2 5" key="2">
    <citation type="submission" date="2020-07" db="EMBL/GenBank/DDBJ databases">
        <title>The draft genome sequence of Maribacter polysiphoniae KCTC 22021.</title>
        <authorList>
            <person name="Mu L."/>
        </authorList>
    </citation>
    <scope>NUCLEOTIDE SEQUENCE [LARGE SCALE GENOMIC DNA]</scope>
    <source>
        <strain evidence="2 5">KCTC 22021</strain>
    </source>
</reference>
<feature type="domain" description="DUF7079" evidence="1">
    <location>
        <begin position="8"/>
        <end position="120"/>
    </location>
</feature>